<dbReference type="EMBL" id="KQ999448">
    <property type="protein sequence ID" value="KZV41479.1"/>
    <property type="molecule type" value="Genomic_DNA"/>
</dbReference>
<dbReference type="AlphaFoldDB" id="A0A2Z7C4N9"/>
<sequence length="107" mass="11956">MLRLVLDSTTDSLFIRFHLSSSSNTSRFLLVEKSSRFHLFIWSLVTDDTSGDVGATTDGKKKFSEEDRRHTTATRMIGATAASAETTAMIGATERERNLLTRHGRSF</sequence>
<organism evidence="1 2">
    <name type="scientific">Dorcoceras hygrometricum</name>
    <dbReference type="NCBI Taxonomy" id="472368"/>
    <lineage>
        <taxon>Eukaryota</taxon>
        <taxon>Viridiplantae</taxon>
        <taxon>Streptophyta</taxon>
        <taxon>Embryophyta</taxon>
        <taxon>Tracheophyta</taxon>
        <taxon>Spermatophyta</taxon>
        <taxon>Magnoliopsida</taxon>
        <taxon>eudicotyledons</taxon>
        <taxon>Gunneridae</taxon>
        <taxon>Pentapetalae</taxon>
        <taxon>asterids</taxon>
        <taxon>lamiids</taxon>
        <taxon>Lamiales</taxon>
        <taxon>Gesneriaceae</taxon>
        <taxon>Didymocarpoideae</taxon>
        <taxon>Trichosporeae</taxon>
        <taxon>Loxocarpinae</taxon>
        <taxon>Dorcoceras</taxon>
    </lineage>
</organism>
<evidence type="ECO:0000313" key="2">
    <source>
        <dbReference type="Proteomes" id="UP000250235"/>
    </source>
</evidence>
<gene>
    <name evidence="1" type="ORF">F511_33185</name>
</gene>
<dbReference type="Proteomes" id="UP000250235">
    <property type="component" value="Unassembled WGS sequence"/>
</dbReference>
<protein>
    <submittedName>
        <fullName evidence="1">Glutamine synthetase nodule isozyme-like</fullName>
    </submittedName>
</protein>
<name>A0A2Z7C4N9_9LAMI</name>
<reference evidence="1 2" key="1">
    <citation type="journal article" date="2015" name="Proc. Natl. Acad. Sci. U.S.A.">
        <title>The resurrection genome of Boea hygrometrica: A blueprint for survival of dehydration.</title>
        <authorList>
            <person name="Xiao L."/>
            <person name="Yang G."/>
            <person name="Zhang L."/>
            <person name="Yang X."/>
            <person name="Zhao S."/>
            <person name="Ji Z."/>
            <person name="Zhou Q."/>
            <person name="Hu M."/>
            <person name="Wang Y."/>
            <person name="Chen M."/>
            <person name="Xu Y."/>
            <person name="Jin H."/>
            <person name="Xiao X."/>
            <person name="Hu G."/>
            <person name="Bao F."/>
            <person name="Hu Y."/>
            <person name="Wan P."/>
            <person name="Li L."/>
            <person name="Deng X."/>
            <person name="Kuang T."/>
            <person name="Xiang C."/>
            <person name="Zhu J.K."/>
            <person name="Oliver M.J."/>
            <person name="He Y."/>
        </authorList>
    </citation>
    <scope>NUCLEOTIDE SEQUENCE [LARGE SCALE GENOMIC DNA]</scope>
    <source>
        <strain evidence="2">cv. XS01</strain>
    </source>
</reference>
<evidence type="ECO:0000313" key="1">
    <source>
        <dbReference type="EMBL" id="KZV41479.1"/>
    </source>
</evidence>
<keyword evidence="2" id="KW-1185">Reference proteome</keyword>
<proteinExistence type="predicted"/>
<accession>A0A2Z7C4N9</accession>